<dbReference type="SUPFAM" id="SSF53448">
    <property type="entry name" value="Nucleotide-diphospho-sugar transferases"/>
    <property type="match status" value="1"/>
</dbReference>
<dbReference type="InterPro" id="IPR050834">
    <property type="entry name" value="Glycosyltransf_2"/>
</dbReference>
<dbReference type="PANTHER" id="PTHR43685">
    <property type="entry name" value="GLYCOSYLTRANSFERASE"/>
    <property type="match status" value="1"/>
</dbReference>
<keyword evidence="1" id="KW-1133">Transmembrane helix</keyword>
<dbReference type="Gene3D" id="3.90.550.10">
    <property type="entry name" value="Spore Coat Polysaccharide Biosynthesis Protein SpsA, Chain A"/>
    <property type="match status" value="1"/>
</dbReference>
<comment type="caution">
    <text evidence="3">The sequence shown here is derived from an EMBL/GenBank/DDBJ whole genome shotgun (WGS) entry which is preliminary data.</text>
</comment>
<protein>
    <recommendedName>
        <fullName evidence="2">Glycosyltransferase 2-like domain-containing protein</fullName>
    </recommendedName>
</protein>
<proteinExistence type="predicted"/>
<feature type="transmembrane region" description="Helical" evidence="1">
    <location>
        <begin position="319"/>
        <end position="338"/>
    </location>
</feature>
<keyword evidence="1" id="KW-0472">Membrane</keyword>
<dbReference type="Proteomes" id="UP000178774">
    <property type="component" value="Unassembled WGS sequence"/>
</dbReference>
<evidence type="ECO:0000313" key="4">
    <source>
        <dbReference type="Proteomes" id="UP000178774"/>
    </source>
</evidence>
<dbReference type="EMBL" id="MHOP01000023">
    <property type="protein sequence ID" value="OGZ65386.1"/>
    <property type="molecule type" value="Genomic_DNA"/>
</dbReference>
<gene>
    <name evidence="3" type="ORF">A2822_02640</name>
</gene>
<keyword evidence="1" id="KW-0812">Transmembrane</keyword>
<evidence type="ECO:0000256" key="1">
    <source>
        <dbReference type="SAM" id="Phobius"/>
    </source>
</evidence>
<dbReference type="InterPro" id="IPR001173">
    <property type="entry name" value="Glyco_trans_2-like"/>
</dbReference>
<dbReference type="Pfam" id="PF00535">
    <property type="entry name" value="Glycos_transf_2"/>
    <property type="match status" value="1"/>
</dbReference>
<sequence>MTKTPPVTVVVTTYNNEKTIGETLKSVLAQTYPNFEVLVSDNGSVDKTLEIVSSFKDPRITVRHNIKKIKSDKWYIGGYDNYNGCLESGLIRGELVAFYHSDDVYEKDIVKKEVEFLMRNPEAGAVFAMGKIINKDGRVTGQHRVSGRLSAKSTYGLQDMVEDLLMDGNLCLLTPTFMARTNIFETTGLFVEENFETSADVQMWLRILQHYRIGIVNENLILRRVGGVSTTYNTLRTKPSDHFTVMDDFLAKKPAGLSITKKMLRQYCYQKTFDRILCAFHFSIQGNIPKAKDIINTSFSQYYFLALFENMKLLRLKMLALHVALFFGINLGLGKPLGKMLYKLR</sequence>
<dbReference type="AlphaFoldDB" id="A0A1G2HS61"/>
<name>A0A1G2HS61_9BACT</name>
<dbReference type="PANTHER" id="PTHR43685:SF11">
    <property type="entry name" value="GLYCOSYLTRANSFERASE TAGX-RELATED"/>
    <property type="match status" value="1"/>
</dbReference>
<organism evidence="3 4">
    <name type="scientific">Candidatus Staskawiczbacteria bacterium RIFCSPHIGHO2_01_FULL_41_41</name>
    <dbReference type="NCBI Taxonomy" id="1802203"/>
    <lineage>
        <taxon>Bacteria</taxon>
        <taxon>Candidatus Staskawicziibacteriota</taxon>
    </lineage>
</organism>
<accession>A0A1G2HS61</accession>
<reference evidence="3 4" key="1">
    <citation type="journal article" date="2016" name="Nat. Commun.">
        <title>Thousands of microbial genomes shed light on interconnected biogeochemical processes in an aquifer system.</title>
        <authorList>
            <person name="Anantharaman K."/>
            <person name="Brown C.T."/>
            <person name="Hug L.A."/>
            <person name="Sharon I."/>
            <person name="Castelle C.J."/>
            <person name="Probst A.J."/>
            <person name="Thomas B.C."/>
            <person name="Singh A."/>
            <person name="Wilkins M.J."/>
            <person name="Karaoz U."/>
            <person name="Brodie E.L."/>
            <person name="Williams K.H."/>
            <person name="Hubbard S.S."/>
            <person name="Banfield J.F."/>
        </authorList>
    </citation>
    <scope>NUCLEOTIDE SEQUENCE [LARGE SCALE GENOMIC DNA]</scope>
</reference>
<evidence type="ECO:0000259" key="2">
    <source>
        <dbReference type="Pfam" id="PF00535"/>
    </source>
</evidence>
<evidence type="ECO:0000313" key="3">
    <source>
        <dbReference type="EMBL" id="OGZ65386.1"/>
    </source>
</evidence>
<dbReference type="InterPro" id="IPR029044">
    <property type="entry name" value="Nucleotide-diphossugar_trans"/>
</dbReference>
<feature type="domain" description="Glycosyltransferase 2-like" evidence="2">
    <location>
        <begin position="8"/>
        <end position="148"/>
    </location>
</feature>